<keyword evidence="4" id="KW-1185">Reference proteome</keyword>
<dbReference type="AlphaFoldDB" id="A0A5M8I899"/>
<dbReference type="GO" id="GO:0004519">
    <property type="term" value="F:endonuclease activity"/>
    <property type="evidence" value="ECO:0007669"/>
    <property type="project" value="UniProtKB-KW"/>
</dbReference>
<organism evidence="1 3">
    <name type="scientific">Chlorobium phaeovibrioides</name>
    <dbReference type="NCBI Taxonomy" id="1094"/>
    <lineage>
        <taxon>Bacteria</taxon>
        <taxon>Pseudomonadati</taxon>
        <taxon>Chlorobiota</taxon>
        <taxon>Chlorobiia</taxon>
        <taxon>Chlorobiales</taxon>
        <taxon>Chlorobiaceae</taxon>
        <taxon>Chlorobium/Pelodictyon group</taxon>
        <taxon>Chlorobium</taxon>
    </lineage>
</organism>
<evidence type="ECO:0000313" key="1">
    <source>
        <dbReference type="EMBL" id="KAA6231728.1"/>
    </source>
</evidence>
<comment type="caution">
    <text evidence="1">The sequence shown here is derived from an EMBL/GenBank/DDBJ whole genome shotgun (WGS) entry which is preliminary data.</text>
</comment>
<dbReference type="Proteomes" id="UP000489351">
    <property type="component" value="Unassembled WGS sequence"/>
</dbReference>
<accession>A0A5M8I899</accession>
<reference evidence="2 4" key="2">
    <citation type="submission" date="2019-11" db="EMBL/GenBank/DDBJ databases">
        <title>Green- and brown-colored morphotypes of Chlorobia in the stratified aquatic ecosystems of Kandalaksha Gulf (White Sea): A model for study of the accessory genome evolution.</title>
        <authorList>
            <person name="Grouzdev D.S."/>
        </authorList>
    </citation>
    <scope>NUCLEOTIDE SEQUENCE [LARGE SCALE GENOMIC DNA]</scope>
    <source>
        <strain evidence="2 4">ZM</strain>
    </source>
</reference>
<keyword evidence="1" id="KW-0378">Hydrolase</keyword>
<gene>
    <name evidence="1" type="ORF">FP507_00330</name>
    <name evidence="2" type="ORF">GJ685_08950</name>
</gene>
<keyword evidence="1" id="KW-0255">Endonuclease</keyword>
<keyword evidence="1" id="KW-0540">Nuclease</keyword>
<reference evidence="1 3" key="1">
    <citation type="submission" date="2019-07" db="EMBL/GenBank/DDBJ databases">
        <title>Draft genome Sequence of Chlorobium phaeovibrioides sp. strain PhvTcv-s14, from the Phylum Chlorobi.</title>
        <authorList>
            <person name="Babenko V."/>
            <person name="Boldyreva D."/>
            <person name="Kanygina A."/>
            <person name="Selezneva O."/>
            <person name="Akopiyan T."/>
            <person name="Lunina O."/>
        </authorList>
    </citation>
    <scope>NUCLEOTIDE SEQUENCE [LARGE SCALE GENOMIC DNA]</scope>
    <source>
        <strain evidence="1 3">GrTcv12</strain>
    </source>
</reference>
<sequence length="258" mass="30043">MMTTQPSRLREYHHSIGLTSPAAAKSYLAGEDLSHEVGYMDALNRRICEVLFRINKVVDRRVRRADLQGFCEHNIFRPYRIVGHEGLLPRLTSFEQRAEDALFSWLRGYAICRYFMPAVSRIFSVPHASISQSGNSDLKNFETFRQTPEVELEFNREGKWLRIVLQSGFQGINDIKEHKVRDARRLFEERGIKTICAHIDIYNGQMAFVPLDQIAENDAHFVTRHQMEWQSVLSIDQNYFKWALIDALPQLEELELGI</sequence>
<protein>
    <submittedName>
        <fullName evidence="1">Restriction endonuclease</fullName>
    </submittedName>
</protein>
<name>A0A5M8I899_CHLPH</name>
<evidence type="ECO:0000313" key="2">
    <source>
        <dbReference type="EMBL" id="MWV55178.1"/>
    </source>
</evidence>
<dbReference type="EMBL" id="VMRG01000001">
    <property type="protein sequence ID" value="KAA6231728.1"/>
    <property type="molecule type" value="Genomic_DNA"/>
</dbReference>
<dbReference type="EMBL" id="WUBZ01000059">
    <property type="protein sequence ID" value="MWV55178.1"/>
    <property type="molecule type" value="Genomic_DNA"/>
</dbReference>
<dbReference type="Proteomes" id="UP000327458">
    <property type="component" value="Unassembled WGS sequence"/>
</dbReference>
<proteinExistence type="predicted"/>
<evidence type="ECO:0000313" key="3">
    <source>
        <dbReference type="Proteomes" id="UP000327458"/>
    </source>
</evidence>
<evidence type="ECO:0000313" key="4">
    <source>
        <dbReference type="Proteomes" id="UP000489351"/>
    </source>
</evidence>